<dbReference type="RefSeq" id="WP_096723837.1">
    <property type="nucleotide sequence ID" value="NZ_MTZV01000006.1"/>
</dbReference>
<keyword evidence="2" id="KW-0732">Signal</keyword>
<sequence>MKSITTLILASALLLSAAAAQAQGLTRAEVRQQLIEAQANGLGYVTDASYPAVHPIYEQRVKAQAAQAAKSGYGGVSAGSQQAGEKPHGLPMPHGNPHCVGPVSFCNIYFGS</sequence>
<name>A0A2A4EP79_9BURK</name>
<feature type="signal peptide" evidence="2">
    <location>
        <begin position="1"/>
        <end position="22"/>
    </location>
</feature>
<gene>
    <name evidence="3" type="ORF">BWP39_21395</name>
</gene>
<dbReference type="InterPro" id="IPR025421">
    <property type="entry name" value="DUF4148"/>
</dbReference>
<protein>
    <recommendedName>
        <fullName evidence="5">DUF4148 domain-containing protein</fullName>
    </recommendedName>
</protein>
<dbReference type="Pfam" id="PF13663">
    <property type="entry name" value="DUF4148"/>
    <property type="match status" value="1"/>
</dbReference>
<feature type="chain" id="PRO_5012630282" description="DUF4148 domain-containing protein" evidence="2">
    <location>
        <begin position="23"/>
        <end position="112"/>
    </location>
</feature>
<evidence type="ECO:0000256" key="2">
    <source>
        <dbReference type="SAM" id="SignalP"/>
    </source>
</evidence>
<feature type="region of interest" description="Disordered" evidence="1">
    <location>
        <begin position="74"/>
        <end position="93"/>
    </location>
</feature>
<proteinExistence type="predicted"/>
<dbReference type="Proteomes" id="UP000218022">
    <property type="component" value="Unassembled WGS sequence"/>
</dbReference>
<organism evidence="3 4">
    <name type="scientific">Paraburkholderia acidicola</name>
    <dbReference type="NCBI Taxonomy" id="1912599"/>
    <lineage>
        <taxon>Bacteria</taxon>
        <taxon>Pseudomonadati</taxon>
        <taxon>Pseudomonadota</taxon>
        <taxon>Betaproteobacteria</taxon>
        <taxon>Burkholderiales</taxon>
        <taxon>Burkholderiaceae</taxon>
        <taxon>Paraburkholderia</taxon>
    </lineage>
</organism>
<reference evidence="3 4" key="1">
    <citation type="submission" date="2017-01" db="EMBL/GenBank/DDBJ databases">
        <title>Whole-Genome Shotgun Sequencing of Two beta-Proteobacterial Species in Search of the Bulgecin Biosynthetic Cluster.</title>
        <authorList>
            <person name="Horsman M.E."/>
            <person name="Marous D.R."/>
            <person name="Li R."/>
            <person name="Oliver R.A."/>
            <person name="Byun B."/>
            <person name="Emrich S.J."/>
            <person name="Boggess B."/>
            <person name="Townsend C.A."/>
            <person name="Mobashery S."/>
        </authorList>
    </citation>
    <scope>NUCLEOTIDE SEQUENCE [LARGE SCALE GENOMIC DNA]</scope>
    <source>
        <strain evidence="3 4">ATCC 31363</strain>
    </source>
</reference>
<dbReference type="AlphaFoldDB" id="A0A2A4EP79"/>
<evidence type="ECO:0008006" key="5">
    <source>
        <dbReference type="Google" id="ProtNLM"/>
    </source>
</evidence>
<accession>A0A2A4EP79</accession>
<comment type="caution">
    <text evidence="3">The sequence shown here is derived from an EMBL/GenBank/DDBJ whole genome shotgun (WGS) entry which is preliminary data.</text>
</comment>
<evidence type="ECO:0000313" key="4">
    <source>
        <dbReference type="Proteomes" id="UP000218022"/>
    </source>
</evidence>
<evidence type="ECO:0000313" key="3">
    <source>
        <dbReference type="EMBL" id="PCE22232.1"/>
    </source>
</evidence>
<dbReference type="EMBL" id="MTZV01000006">
    <property type="protein sequence ID" value="PCE22232.1"/>
    <property type="molecule type" value="Genomic_DNA"/>
</dbReference>
<evidence type="ECO:0000256" key="1">
    <source>
        <dbReference type="SAM" id="MobiDB-lite"/>
    </source>
</evidence>